<organism evidence="1 2">
    <name type="scientific">Globodera pallida</name>
    <name type="common">Potato cyst nematode worm</name>
    <name type="synonym">Heterodera pallida</name>
    <dbReference type="NCBI Taxonomy" id="36090"/>
    <lineage>
        <taxon>Eukaryota</taxon>
        <taxon>Metazoa</taxon>
        <taxon>Ecdysozoa</taxon>
        <taxon>Nematoda</taxon>
        <taxon>Chromadorea</taxon>
        <taxon>Rhabditida</taxon>
        <taxon>Tylenchina</taxon>
        <taxon>Tylenchomorpha</taxon>
        <taxon>Tylenchoidea</taxon>
        <taxon>Heteroderidae</taxon>
        <taxon>Heteroderinae</taxon>
        <taxon>Globodera</taxon>
    </lineage>
</organism>
<proteinExistence type="predicted"/>
<reference evidence="1" key="1">
    <citation type="submission" date="2013-12" db="EMBL/GenBank/DDBJ databases">
        <authorList>
            <person name="Aslett M."/>
        </authorList>
    </citation>
    <scope>NUCLEOTIDE SEQUENCE [LARGE SCALE GENOMIC DNA]</scope>
    <source>
        <strain evidence="1">Lindley</strain>
    </source>
</reference>
<sequence length="69" mass="7804">MRDPLSMPVIKMVLIRGDGYQLTVNKQDIPESLRQGLGLNTVLLFELTGSRRHALLLPANIFFCDLVHK</sequence>
<name>A0A183C9U2_GLOPA</name>
<keyword evidence="1" id="KW-1185">Reference proteome</keyword>
<reference evidence="2" key="3">
    <citation type="submission" date="2016-06" db="UniProtKB">
        <authorList>
            <consortium name="WormBaseParasite"/>
        </authorList>
    </citation>
    <scope>IDENTIFICATION</scope>
</reference>
<dbReference type="Proteomes" id="UP000050741">
    <property type="component" value="Unassembled WGS sequence"/>
</dbReference>
<evidence type="ECO:0000313" key="1">
    <source>
        <dbReference type="Proteomes" id="UP000050741"/>
    </source>
</evidence>
<dbReference type="WBParaSite" id="GPLIN_000964000">
    <property type="protein sequence ID" value="GPLIN_000964000"/>
    <property type="gene ID" value="GPLIN_000964000"/>
</dbReference>
<protein>
    <submittedName>
        <fullName evidence="2">Doublecortin domain-containing protein</fullName>
    </submittedName>
</protein>
<accession>A0A183C9U2</accession>
<reference evidence="1" key="2">
    <citation type="submission" date="2014-05" db="EMBL/GenBank/DDBJ databases">
        <title>The genome and life-stage specific transcriptomes of Globodera pallida elucidate key aspects of plant parasitism by a cyst nematode.</title>
        <authorList>
            <person name="Cotton J.A."/>
            <person name="Lilley C.J."/>
            <person name="Jones L.M."/>
            <person name="Kikuchi T."/>
            <person name="Reid A.J."/>
            <person name="Thorpe P."/>
            <person name="Tsai I.J."/>
            <person name="Beasley H."/>
            <person name="Blok V."/>
            <person name="Cock P.J.A."/>
            <person name="Van den Akker S.E."/>
            <person name="Holroyd N."/>
            <person name="Hunt M."/>
            <person name="Mantelin S."/>
            <person name="Naghra H."/>
            <person name="Pain A."/>
            <person name="Palomares-Rius J.E."/>
            <person name="Zarowiecki M."/>
            <person name="Berriman M."/>
            <person name="Jones J.T."/>
            <person name="Urwin P.E."/>
        </authorList>
    </citation>
    <scope>NUCLEOTIDE SEQUENCE [LARGE SCALE GENOMIC DNA]</scope>
    <source>
        <strain evidence="1">Lindley</strain>
    </source>
</reference>
<dbReference type="AlphaFoldDB" id="A0A183C9U2"/>
<evidence type="ECO:0000313" key="2">
    <source>
        <dbReference type="WBParaSite" id="GPLIN_000964000"/>
    </source>
</evidence>